<dbReference type="Proteomes" id="UP001626550">
    <property type="component" value="Unassembled WGS sequence"/>
</dbReference>
<comment type="caution">
    <text evidence="2">The sequence shown here is derived from an EMBL/GenBank/DDBJ whole genome shotgun (WGS) entry which is preliminary data.</text>
</comment>
<feature type="compositionally biased region" description="Polar residues" evidence="1">
    <location>
        <begin position="61"/>
        <end position="73"/>
    </location>
</feature>
<feature type="region of interest" description="Disordered" evidence="1">
    <location>
        <begin position="97"/>
        <end position="165"/>
    </location>
</feature>
<dbReference type="EMBL" id="JBJKFK010000051">
    <property type="protein sequence ID" value="KAL3320462.1"/>
    <property type="molecule type" value="Genomic_DNA"/>
</dbReference>
<evidence type="ECO:0000256" key="1">
    <source>
        <dbReference type="SAM" id="MobiDB-lite"/>
    </source>
</evidence>
<organism evidence="2 3">
    <name type="scientific">Cichlidogyrus casuarinus</name>
    <dbReference type="NCBI Taxonomy" id="1844966"/>
    <lineage>
        <taxon>Eukaryota</taxon>
        <taxon>Metazoa</taxon>
        <taxon>Spiralia</taxon>
        <taxon>Lophotrochozoa</taxon>
        <taxon>Platyhelminthes</taxon>
        <taxon>Monogenea</taxon>
        <taxon>Monopisthocotylea</taxon>
        <taxon>Dactylogyridea</taxon>
        <taxon>Ancyrocephalidae</taxon>
        <taxon>Cichlidogyrus</taxon>
    </lineage>
</organism>
<proteinExistence type="predicted"/>
<evidence type="ECO:0000313" key="3">
    <source>
        <dbReference type="Proteomes" id="UP001626550"/>
    </source>
</evidence>
<feature type="region of interest" description="Disordered" evidence="1">
    <location>
        <begin position="1"/>
        <end position="85"/>
    </location>
</feature>
<keyword evidence="3" id="KW-1185">Reference proteome</keyword>
<protein>
    <submittedName>
        <fullName evidence="2">Uncharacterized protein</fullName>
    </submittedName>
</protein>
<gene>
    <name evidence="2" type="ORF">Ciccas_000875</name>
</gene>
<evidence type="ECO:0000313" key="2">
    <source>
        <dbReference type="EMBL" id="KAL3320462.1"/>
    </source>
</evidence>
<dbReference type="AlphaFoldDB" id="A0ABD2QLR6"/>
<reference evidence="2 3" key="1">
    <citation type="submission" date="2024-11" db="EMBL/GenBank/DDBJ databases">
        <title>Adaptive evolution of stress response genes in parasites aligns with host niche diversity.</title>
        <authorList>
            <person name="Hahn C."/>
            <person name="Resl P."/>
        </authorList>
    </citation>
    <scope>NUCLEOTIDE SEQUENCE [LARGE SCALE GENOMIC DNA]</scope>
    <source>
        <strain evidence="2">EGGRZ-B1_66</strain>
        <tissue evidence="2">Body</tissue>
    </source>
</reference>
<sequence>MDIATENLETKSGILSSDDSGHPQVTIDSIDEPPLSPSRESKGDKNTRSWSCKRLFGGFKHNSSSQKMESLSPNHADDKNNNLCSKKTANHVGLTFTPSPLAVVTPGEDPQNSPCPSSSRGDSPASYVSTHEPNTTNNPSISAPGTPAKSGETEETPQHFPTAEELAATAMAACTISSHSHGPLGWL</sequence>
<feature type="compositionally biased region" description="Polar residues" evidence="1">
    <location>
        <begin position="110"/>
        <end position="143"/>
    </location>
</feature>
<name>A0ABD2QLR6_9PLAT</name>
<accession>A0ABD2QLR6</accession>